<evidence type="ECO:0000256" key="2">
    <source>
        <dbReference type="ARBA" id="ARBA00023125"/>
    </source>
</evidence>
<keyword evidence="1" id="KW-0805">Transcription regulation</keyword>
<evidence type="ECO:0000256" key="1">
    <source>
        <dbReference type="ARBA" id="ARBA00023015"/>
    </source>
</evidence>
<reference evidence="5 6" key="1">
    <citation type="submission" date="2023-11" db="EMBL/GenBank/DDBJ databases">
        <title>Lentzea sokolovensis, sp. nov., Lentzea kristufkii, sp. nov., and Lentzea miocenensis, sp. nov., rare actinobacteria from Sokolov Coal Basin, Miocene lacustrine sediment, Czech Republic.</title>
        <authorList>
            <person name="Lara A."/>
            <person name="Kotroba L."/>
            <person name="Nouioui I."/>
            <person name="Neumann-Schaal M."/>
            <person name="Mast Y."/>
            <person name="Chronakova A."/>
        </authorList>
    </citation>
    <scope>NUCLEOTIDE SEQUENCE [LARGE SCALE GENOMIC DNA]</scope>
    <source>
        <strain evidence="5 6">BCCO 10_0856</strain>
    </source>
</reference>
<dbReference type="Proteomes" id="UP001285521">
    <property type="component" value="Unassembled WGS sequence"/>
</dbReference>
<dbReference type="PRINTS" id="PR00598">
    <property type="entry name" value="HTHMARR"/>
</dbReference>
<dbReference type="EMBL" id="JAXAVW010000020">
    <property type="protein sequence ID" value="MDX8033352.1"/>
    <property type="molecule type" value="Genomic_DNA"/>
</dbReference>
<dbReference type="SUPFAM" id="SSF46785">
    <property type="entry name" value="Winged helix' DNA-binding domain"/>
    <property type="match status" value="1"/>
</dbReference>
<dbReference type="RefSeq" id="WP_319968382.1">
    <property type="nucleotide sequence ID" value="NZ_JAXAVW010000020.1"/>
</dbReference>
<dbReference type="PANTHER" id="PTHR42756:SF1">
    <property type="entry name" value="TRANSCRIPTIONAL REPRESSOR OF EMRAB OPERON"/>
    <property type="match status" value="1"/>
</dbReference>
<feature type="domain" description="HTH marR-type" evidence="4">
    <location>
        <begin position="1"/>
        <end position="139"/>
    </location>
</feature>
<dbReference type="PROSITE" id="PS50995">
    <property type="entry name" value="HTH_MARR_2"/>
    <property type="match status" value="1"/>
</dbReference>
<dbReference type="PANTHER" id="PTHR42756">
    <property type="entry name" value="TRANSCRIPTIONAL REGULATOR, MARR"/>
    <property type="match status" value="1"/>
</dbReference>
<sequence length="139" mass="15003">MTKSRRASEVGLHFLTTAAQVRKAVDEHMALEGVSLARTKVLQVLARLGPAKQTQLAEELGMAARSITQAVEAMERDGLVRRSSDADDRRVKVVTLTEEGGRALAAGEAAGDEILRSIFQRLDADQLAALDEILAVVRP</sequence>
<name>A0ABU4T5B8_9PSEU</name>
<proteinExistence type="predicted"/>
<dbReference type="SMART" id="SM00347">
    <property type="entry name" value="HTH_MARR"/>
    <property type="match status" value="1"/>
</dbReference>
<evidence type="ECO:0000259" key="4">
    <source>
        <dbReference type="PROSITE" id="PS50995"/>
    </source>
</evidence>
<organism evidence="5 6">
    <name type="scientific">Lentzea miocenica</name>
    <dbReference type="NCBI Taxonomy" id="3095431"/>
    <lineage>
        <taxon>Bacteria</taxon>
        <taxon>Bacillati</taxon>
        <taxon>Actinomycetota</taxon>
        <taxon>Actinomycetes</taxon>
        <taxon>Pseudonocardiales</taxon>
        <taxon>Pseudonocardiaceae</taxon>
        <taxon>Lentzea</taxon>
    </lineage>
</organism>
<evidence type="ECO:0000256" key="3">
    <source>
        <dbReference type="ARBA" id="ARBA00023163"/>
    </source>
</evidence>
<dbReference type="InterPro" id="IPR000835">
    <property type="entry name" value="HTH_MarR-typ"/>
</dbReference>
<gene>
    <name evidence="5" type="ORF">SK803_24300</name>
</gene>
<dbReference type="Gene3D" id="1.10.10.10">
    <property type="entry name" value="Winged helix-like DNA-binding domain superfamily/Winged helix DNA-binding domain"/>
    <property type="match status" value="1"/>
</dbReference>
<dbReference type="Pfam" id="PF01047">
    <property type="entry name" value="MarR"/>
    <property type="match status" value="1"/>
</dbReference>
<keyword evidence="2" id="KW-0238">DNA-binding</keyword>
<accession>A0ABU4T5B8</accession>
<keyword evidence="3" id="KW-0804">Transcription</keyword>
<evidence type="ECO:0000313" key="5">
    <source>
        <dbReference type="EMBL" id="MDX8033352.1"/>
    </source>
</evidence>
<keyword evidence="6" id="KW-1185">Reference proteome</keyword>
<comment type="caution">
    <text evidence="5">The sequence shown here is derived from an EMBL/GenBank/DDBJ whole genome shotgun (WGS) entry which is preliminary data.</text>
</comment>
<dbReference type="InterPro" id="IPR036388">
    <property type="entry name" value="WH-like_DNA-bd_sf"/>
</dbReference>
<dbReference type="InterPro" id="IPR036390">
    <property type="entry name" value="WH_DNA-bd_sf"/>
</dbReference>
<evidence type="ECO:0000313" key="6">
    <source>
        <dbReference type="Proteomes" id="UP001285521"/>
    </source>
</evidence>
<protein>
    <submittedName>
        <fullName evidence="5">MarR family transcriptional regulator</fullName>
    </submittedName>
</protein>